<dbReference type="EMBL" id="CP114589">
    <property type="protein sequence ID" value="WBA10392.1"/>
    <property type="molecule type" value="Genomic_DNA"/>
</dbReference>
<dbReference type="Proteomes" id="UP001164748">
    <property type="component" value="Plasmid unnamed"/>
</dbReference>
<protein>
    <recommendedName>
        <fullName evidence="4">Outer membrane protein beta-barrel domain-containing protein</fullName>
    </recommendedName>
</protein>
<proteinExistence type="predicted"/>
<keyword evidence="2" id="KW-0614">Plasmid</keyword>
<reference evidence="2" key="1">
    <citation type="submission" date="2022-09" db="EMBL/GenBank/DDBJ databases">
        <authorList>
            <person name="Li Z.-J."/>
        </authorList>
    </citation>
    <scope>NUCLEOTIDE SEQUENCE</scope>
    <source>
        <strain evidence="2">TGB11</strain>
        <plasmid evidence="2">unnamed</plasmid>
    </source>
</reference>
<sequence>MKPIALGLLLALGLTTQAVAKEKTNISAGLAVDQQLSAVLEVDDQYRFTLGNGGTAFDYLFQHGTFDNPDIPVDWYVGAGGWAEWDDDYGVRLPIGLDWAINKQISAYGQVHPEVNFHGGPELQLGGALGVTYSF</sequence>
<feature type="signal peptide" evidence="1">
    <location>
        <begin position="1"/>
        <end position="20"/>
    </location>
</feature>
<gene>
    <name evidence="2" type="ORF">N8M53_13635</name>
</gene>
<evidence type="ECO:0000256" key="1">
    <source>
        <dbReference type="SAM" id="SignalP"/>
    </source>
</evidence>
<evidence type="ECO:0008006" key="4">
    <source>
        <dbReference type="Google" id="ProtNLM"/>
    </source>
</evidence>
<evidence type="ECO:0000313" key="3">
    <source>
        <dbReference type="Proteomes" id="UP001164748"/>
    </source>
</evidence>
<dbReference type="RefSeq" id="WP_269580408.1">
    <property type="nucleotide sequence ID" value="NZ_CP114589.1"/>
</dbReference>
<geneLocation type="plasmid" evidence="2 3">
    <name>unnamed</name>
</geneLocation>
<evidence type="ECO:0000313" key="2">
    <source>
        <dbReference type="EMBL" id="WBA10392.1"/>
    </source>
</evidence>
<keyword evidence="1" id="KW-0732">Signal</keyword>
<dbReference type="AlphaFoldDB" id="A0AA47KPH7"/>
<accession>A0AA47KPH7</accession>
<organism evidence="2 3">
    <name type="scientific">Salinivibrio kushneri</name>
    <dbReference type="NCBI Taxonomy" id="1908198"/>
    <lineage>
        <taxon>Bacteria</taxon>
        <taxon>Pseudomonadati</taxon>
        <taxon>Pseudomonadota</taxon>
        <taxon>Gammaproteobacteria</taxon>
        <taxon>Vibrionales</taxon>
        <taxon>Vibrionaceae</taxon>
        <taxon>Salinivibrio</taxon>
    </lineage>
</organism>
<name>A0AA47KPH7_9GAMM</name>
<feature type="chain" id="PRO_5041247456" description="Outer membrane protein beta-barrel domain-containing protein" evidence="1">
    <location>
        <begin position="21"/>
        <end position="135"/>
    </location>
</feature>